<dbReference type="SUPFAM" id="SSF51658">
    <property type="entry name" value="Xylose isomerase-like"/>
    <property type="match status" value="1"/>
</dbReference>
<gene>
    <name evidence="1" type="ORF">GA0061102_101949</name>
</gene>
<evidence type="ECO:0000313" key="2">
    <source>
        <dbReference type="Proteomes" id="UP000199435"/>
    </source>
</evidence>
<accession>A0A1C3VWV7</accession>
<dbReference type="Proteomes" id="UP000199435">
    <property type="component" value="Unassembled WGS sequence"/>
</dbReference>
<dbReference type="Gene3D" id="3.20.20.150">
    <property type="entry name" value="Divalent-metal-dependent TIM barrel enzymes"/>
    <property type="match status" value="1"/>
</dbReference>
<proteinExistence type="predicted"/>
<reference evidence="2" key="1">
    <citation type="submission" date="2016-08" db="EMBL/GenBank/DDBJ databases">
        <authorList>
            <person name="Varghese N."/>
            <person name="Submissions Spin"/>
        </authorList>
    </citation>
    <scope>NUCLEOTIDE SEQUENCE [LARGE SCALE GENOMIC DNA]</scope>
    <source>
        <strain evidence="2">HAMBI 2971</strain>
    </source>
</reference>
<dbReference type="EMBL" id="FMAH01000019">
    <property type="protein sequence ID" value="SCB32250.1"/>
    <property type="molecule type" value="Genomic_DNA"/>
</dbReference>
<dbReference type="InterPro" id="IPR036237">
    <property type="entry name" value="Xyl_isomerase-like_sf"/>
</dbReference>
<sequence length="111" mass="12246">MPGPSEVNRVLDALGGKVGLNGDFGNWERVGKYEDLAKIMGRAELCHAKERYSTTGLDLADYVRCIELSNAVGYRGPFTLIYDSPYYEDEWPGILVERECISGVLRKAAAG</sequence>
<name>A0A1C3VWV7_9HYPH</name>
<evidence type="ECO:0000313" key="1">
    <source>
        <dbReference type="EMBL" id="SCB32250.1"/>
    </source>
</evidence>
<protein>
    <submittedName>
        <fullName evidence="1">Uncharacterized protein</fullName>
    </submittedName>
</protein>
<dbReference type="STRING" id="411945.GA0061102_101949"/>
<organism evidence="1 2">
    <name type="scientific">Rhizobium miluonense</name>
    <dbReference type="NCBI Taxonomy" id="411945"/>
    <lineage>
        <taxon>Bacteria</taxon>
        <taxon>Pseudomonadati</taxon>
        <taxon>Pseudomonadota</taxon>
        <taxon>Alphaproteobacteria</taxon>
        <taxon>Hyphomicrobiales</taxon>
        <taxon>Rhizobiaceae</taxon>
        <taxon>Rhizobium/Agrobacterium group</taxon>
        <taxon>Rhizobium</taxon>
    </lineage>
</organism>
<keyword evidence="2" id="KW-1185">Reference proteome</keyword>
<dbReference type="AlphaFoldDB" id="A0A1C3VWV7"/>